<dbReference type="Proteomes" id="UP000176944">
    <property type="component" value="Chromosome"/>
</dbReference>
<dbReference type="AlphaFoldDB" id="A0A1D9FXD1"/>
<evidence type="ECO:0000256" key="1">
    <source>
        <dbReference type="SAM" id="Phobius"/>
    </source>
</evidence>
<keyword evidence="1" id="KW-0812">Transmembrane</keyword>
<dbReference type="EMBL" id="CP017708">
    <property type="protein sequence ID" value="AOY79924.2"/>
    <property type="molecule type" value="Genomic_DNA"/>
</dbReference>
<keyword evidence="1" id="KW-1133">Transmembrane helix</keyword>
<organism evidence="3">
    <name type="scientific">Moorena producens (strain JHB)</name>
    <dbReference type="NCBI Taxonomy" id="1454205"/>
    <lineage>
        <taxon>Bacteria</taxon>
        <taxon>Bacillati</taxon>
        <taxon>Cyanobacteriota</taxon>
        <taxon>Cyanophyceae</taxon>
        <taxon>Coleofasciculales</taxon>
        <taxon>Coleofasciculaceae</taxon>
        <taxon>Moorena</taxon>
    </lineage>
</organism>
<accession>A0A1D9FXD1</accession>
<reference evidence="3" key="1">
    <citation type="journal article" date="2017" name="Proc. Natl. Acad. Sci. U.S.A.">
        <title>Comparative genomics uncovers the prolific and distinctive metabolic potential of the cyanobacterial genus Moorea.</title>
        <authorList>
            <person name="Leao T."/>
            <person name="Castelao G."/>
            <person name="Korobeynikov A."/>
            <person name="Monroe E.A."/>
            <person name="Podell S."/>
            <person name="Glukhov E."/>
            <person name="Allen E.E."/>
            <person name="Gerwick W.H."/>
            <person name="Gerwick L."/>
        </authorList>
    </citation>
    <scope>NUCLEOTIDE SEQUENCE</scope>
    <source>
        <strain evidence="3">JHB</strain>
    </source>
</reference>
<name>A0A1D9FXD1_MOOP1</name>
<feature type="domain" description="Cyanobacterial TRADD-N associated 2 transmembrane" evidence="2">
    <location>
        <begin position="35"/>
        <end position="97"/>
    </location>
</feature>
<dbReference type="InterPro" id="IPR048567">
    <property type="entry name" value="CyanoTRADDas_TM"/>
</dbReference>
<reference evidence="3" key="2">
    <citation type="submission" date="2022-10" db="EMBL/GenBank/DDBJ databases">
        <authorList>
            <person name="Ngo T.-E."/>
        </authorList>
    </citation>
    <scope>NUCLEOTIDE SEQUENCE</scope>
    <source>
        <strain evidence="3">JHB</strain>
    </source>
</reference>
<sequence>MRRSTMAFSFSKKRQIKDDNRDLKSDIKEEIIRELLRQVRHSYNLALGVTAASALMTLCGVGLLYIDKVSEASLTASGGVLGTITSFQFAKDSKEELEEMREKLLDET</sequence>
<evidence type="ECO:0000259" key="2">
    <source>
        <dbReference type="Pfam" id="PF20712"/>
    </source>
</evidence>
<gene>
    <name evidence="3" type="ORF">BJP36_08290</name>
</gene>
<keyword evidence="1" id="KW-0472">Membrane</keyword>
<feature type="transmembrane region" description="Helical" evidence="1">
    <location>
        <begin position="43"/>
        <end position="66"/>
    </location>
</feature>
<proteinExistence type="predicted"/>
<dbReference type="Pfam" id="PF20712">
    <property type="entry name" value="CyanoTRADDas_TM"/>
    <property type="match status" value="1"/>
</dbReference>
<evidence type="ECO:0000313" key="3">
    <source>
        <dbReference type="EMBL" id="AOY79924.2"/>
    </source>
</evidence>
<protein>
    <recommendedName>
        <fullName evidence="2">Cyanobacterial TRADD-N associated 2 transmembrane domain-containing protein</fullName>
    </recommendedName>
</protein>